<dbReference type="VEuPathDB" id="PiroplasmaDB:TA06935"/>
<accession>Q4UHV8</accession>
<feature type="compositionally biased region" description="Low complexity" evidence="1">
    <location>
        <begin position="14"/>
        <end position="30"/>
    </location>
</feature>
<proteinExistence type="predicted"/>
<evidence type="ECO:0000313" key="4">
    <source>
        <dbReference type="EMBL" id="SVP90048.1"/>
    </source>
</evidence>
<organism evidence="2 5">
    <name type="scientific">Theileria annulata</name>
    <dbReference type="NCBI Taxonomy" id="5874"/>
    <lineage>
        <taxon>Eukaryota</taxon>
        <taxon>Sar</taxon>
        <taxon>Alveolata</taxon>
        <taxon>Apicomplexa</taxon>
        <taxon>Aconoidasida</taxon>
        <taxon>Piroplasmida</taxon>
        <taxon>Theileriidae</taxon>
        <taxon>Theileria</taxon>
    </lineage>
</organism>
<sequence length="157" mass="18049">MAFRLNQNNFFHRGSGNDSSKSYGKGSNSSFERYPTREDSKDSSKDDSTNNKSTQQQSSEKPKDDKGREHNGPGHQNGSVDDITKMLLKYHSTRFKECKRLANSTDTNETESKGSVSPEAKTESPEASHKSYRYNYSYRSSYSRERTHDRHKFKSDR</sequence>
<protein>
    <submittedName>
        <fullName evidence="2">Uncharacterized protein</fullName>
    </submittedName>
</protein>
<feature type="compositionally biased region" description="Basic and acidic residues" evidence="1">
    <location>
        <begin position="120"/>
        <end position="129"/>
    </location>
</feature>
<dbReference type="EMBL" id="UIVT01000001">
    <property type="protein sequence ID" value="SVP88905.1"/>
    <property type="molecule type" value="Genomic_DNA"/>
</dbReference>
<dbReference type="OMA" id="GREHNGP"/>
<evidence type="ECO:0000313" key="3">
    <source>
        <dbReference type="EMBL" id="SVP88905.1"/>
    </source>
</evidence>
<feature type="compositionally biased region" description="Low complexity" evidence="1">
    <location>
        <begin position="50"/>
        <end position="59"/>
    </location>
</feature>
<feature type="compositionally biased region" description="Basic and acidic residues" evidence="1">
    <location>
        <begin position="60"/>
        <end position="72"/>
    </location>
</feature>
<evidence type="ECO:0000313" key="5">
    <source>
        <dbReference type="Proteomes" id="UP000001950"/>
    </source>
</evidence>
<evidence type="ECO:0000256" key="1">
    <source>
        <dbReference type="SAM" id="MobiDB-lite"/>
    </source>
</evidence>
<dbReference type="eggNOG" id="ENOG502QXPK">
    <property type="taxonomic scope" value="Eukaryota"/>
</dbReference>
<feature type="region of interest" description="Disordered" evidence="1">
    <location>
        <begin position="1"/>
        <end position="85"/>
    </location>
</feature>
<dbReference type="Proteomes" id="UP000001950">
    <property type="component" value="Chromosome 1"/>
</dbReference>
<evidence type="ECO:0000313" key="2">
    <source>
        <dbReference type="EMBL" id="CAI73331.1"/>
    </source>
</evidence>
<dbReference type="EMBL" id="UIVS01000001">
    <property type="protein sequence ID" value="SVP90048.1"/>
    <property type="molecule type" value="Genomic_DNA"/>
</dbReference>
<keyword evidence="5" id="KW-1185">Reference proteome</keyword>
<name>Q4UHV8_THEAN</name>
<dbReference type="KEGG" id="tan:TA06935"/>
<dbReference type="GeneID" id="3864175"/>
<dbReference type="InParanoid" id="Q4UHV8"/>
<dbReference type="OrthoDB" id="361788at2759"/>
<feature type="region of interest" description="Disordered" evidence="1">
    <location>
        <begin position="99"/>
        <end position="157"/>
    </location>
</feature>
<feature type="compositionally biased region" description="Polar residues" evidence="1">
    <location>
        <begin position="1"/>
        <end position="10"/>
    </location>
</feature>
<reference evidence="3" key="2">
    <citation type="submission" date="2018-07" db="EMBL/GenBank/DDBJ databases">
        <authorList>
            <person name="Quirk P.G."/>
            <person name="Krulwich T.A."/>
        </authorList>
    </citation>
    <scope>NUCLEOTIDE SEQUENCE</scope>
    <source>
        <strain evidence="3">Anand</strain>
    </source>
</reference>
<dbReference type="EMBL" id="CR940347">
    <property type="protein sequence ID" value="CAI73331.1"/>
    <property type="molecule type" value="Genomic_DNA"/>
</dbReference>
<reference evidence="2 5" key="1">
    <citation type="journal article" date="2005" name="Science">
        <title>Genome of the host-cell transforming parasite Theileria annulata compared with T. parva.</title>
        <authorList>
            <person name="Pain A."/>
            <person name="Renauld H."/>
            <person name="Berriman M."/>
            <person name="Murphy L."/>
            <person name="Yeats C.A."/>
            <person name="Weir W."/>
            <person name="Kerhornou A."/>
            <person name="Aslett M."/>
            <person name="Bishop R."/>
            <person name="Bouchier C."/>
            <person name="Cochet M."/>
            <person name="Coulson R.M.R."/>
            <person name="Cronin A."/>
            <person name="de Villiers E.P."/>
            <person name="Fraser A."/>
            <person name="Fosker N."/>
            <person name="Gardner M."/>
            <person name="Goble A."/>
            <person name="Griffiths-Jones S."/>
            <person name="Harris D.E."/>
            <person name="Katzer F."/>
            <person name="Larke N."/>
            <person name="Lord A."/>
            <person name="Maser P."/>
            <person name="McKellar S."/>
            <person name="Mooney P."/>
            <person name="Morton F."/>
            <person name="Nene V."/>
            <person name="O'Neil S."/>
            <person name="Price C."/>
            <person name="Quail M.A."/>
            <person name="Rabbinowitsch E."/>
            <person name="Rawlings N.D."/>
            <person name="Rutter S."/>
            <person name="Saunders D."/>
            <person name="Seeger K."/>
            <person name="Shah T."/>
            <person name="Squares R."/>
            <person name="Squares S."/>
            <person name="Tivey A."/>
            <person name="Walker A.R."/>
            <person name="Woodward J."/>
            <person name="Dobbelaere D.A.E."/>
            <person name="Langsley G."/>
            <person name="Rajandream M.A."/>
            <person name="McKeever D."/>
            <person name="Shiels B."/>
            <person name="Tait A."/>
            <person name="Barrell B.G."/>
            <person name="Hall N."/>
        </authorList>
    </citation>
    <scope>NUCLEOTIDE SEQUENCE [LARGE SCALE GENOMIC DNA]</scope>
    <source>
        <strain evidence="5">Ankara</strain>
        <strain evidence="2">Ankara isolate clone C9</strain>
    </source>
</reference>
<feature type="compositionally biased region" description="Basic and acidic residues" evidence="1">
    <location>
        <begin position="34"/>
        <end position="49"/>
    </location>
</feature>
<dbReference type="AlphaFoldDB" id="Q4UHV8"/>
<gene>
    <name evidence="2" type="ORF">TA06935</name>
    <name evidence="3" type="ORF">TAT_000075600</name>
    <name evidence="4" type="ORF">TAV_000075100</name>
</gene>
<dbReference type="RefSeq" id="XP_954008.1">
    <property type="nucleotide sequence ID" value="XM_948915.1"/>
</dbReference>